<dbReference type="NCBIfam" id="TIGR00420">
    <property type="entry name" value="trmU"/>
    <property type="match status" value="1"/>
</dbReference>
<evidence type="ECO:0000313" key="14">
    <source>
        <dbReference type="EMBL" id="EDP45557.1"/>
    </source>
</evidence>
<dbReference type="EMBL" id="AAYY01000001">
    <property type="protein sequence ID" value="EDP45557.1"/>
    <property type="molecule type" value="Genomic_DNA"/>
</dbReference>
<evidence type="ECO:0000256" key="2">
    <source>
        <dbReference type="ARBA" id="ARBA00006191"/>
    </source>
</evidence>
<comment type="similarity">
    <text evidence="2">Belongs to the MnmA/TRMU family.</text>
</comment>
<dbReference type="KEGG" id="mgl:MGL_0546"/>
<keyword evidence="9" id="KW-0694">RNA-binding</keyword>
<keyword evidence="15" id="KW-1185">Reference proteome</keyword>
<evidence type="ECO:0000256" key="10">
    <source>
        <dbReference type="ARBA" id="ARBA00023157"/>
    </source>
</evidence>
<evidence type="ECO:0000259" key="12">
    <source>
        <dbReference type="Pfam" id="PF20258"/>
    </source>
</evidence>
<comment type="catalytic activity">
    <reaction evidence="11">
        <text>5-taurinomethyluridine(34) in tRNA + S-sulfanyl-L-cysteinyl-[protein] + AH2 + ATP = 5-taurinomethyl-2-thiouridine(34) in tRNA + L-cysteinyl-[protein] + A + AMP + diphosphate + H(+)</text>
        <dbReference type="Rhea" id="RHEA:47040"/>
        <dbReference type="Rhea" id="RHEA-COMP:10131"/>
        <dbReference type="Rhea" id="RHEA-COMP:11726"/>
        <dbReference type="Rhea" id="RHEA-COMP:11732"/>
        <dbReference type="Rhea" id="RHEA-COMP:11733"/>
        <dbReference type="ChEBI" id="CHEBI:13193"/>
        <dbReference type="ChEBI" id="CHEBI:15378"/>
        <dbReference type="ChEBI" id="CHEBI:17499"/>
        <dbReference type="ChEBI" id="CHEBI:29950"/>
        <dbReference type="ChEBI" id="CHEBI:30616"/>
        <dbReference type="ChEBI" id="CHEBI:33019"/>
        <dbReference type="ChEBI" id="CHEBI:61963"/>
        <dbReference type="ChEBI" id="CHEBI:87171"/>
        <dbReference type="ChEBI" id="CHEBI:87172"/>
        <dbReference type="ChEBI" id="CHEBI:456215"/>
        <dbReference type="EC" id="2.8.1.14"/>
    </reaction>
</comment>
<protein>
    <recommendedName>
        <fullName evidence="3">tRNA-5-taurinomethyluridine 2-sulfurtransferase</fullName>
        <ecNumber evidence="3">2.8.1.14</ecNumber>
    </recommendedName>
</protein>
<evidence type="ECO:0000256" key="6">
    <source>
        <dbReference type="ARBA" id="ARBA00022694"/>
    </source>
</evidence>
<dbReference type="GO" id="GO:0005524">
    <property type="term" value="F:ATP binding"/>
    <property type="evidence" value="ECO:0007669"/>
    <property type="project" value="UniProtKB-KW"/>
</dbReference>
<evidence type="ECO:0000256" key="4">
    <source>
        <dbReference type="ARBA" id="ARBA00022555"/>
    </source>
</evidence>
<dbReference type="EC" id="2.8.1.14" evidence="3"/>
<dbReference type="GeneID" id="5857077"/>
<evidence type="ECO:0000256" key="11">
    <source>
        <dbReference type="ARBA" id="ARBA00049564"/>
    </source>
</evidence>
<dbReference type="STRING" id="425265.A8PQZ0"/>
<dbReference type="Proteomes" id="UP000008837">
    <property type="component" value="Unassembled WGS sequence"/>
</dbReference>
<organism evidence="14 15">
    <name type="scientific">Malassezia globosa (strain ATCC MYA-4612 / CBS 7966)</name>
    <name type="common">Dandruff-associated fungus</name>
    <dbReference type="NCBI Taxonomy" id="425265"/>
    <lineage>
        <taxon>Eukaryota</taxon>
        <taxon>Fungi</taxon>
        <taxon>Dikarya</taxon>
        <taxon>Basidiomycota</taxon>
        <taxon>Ustilaginomycotina</taxon>
        <taxon>Malasseziomycetes</taxon>
        <taxon>Malasseziales</taxon>
        <taxon>Malasseziaceae</taxon>
        <taxon>Malassezia</taxon>
    </lineage>
</organism>
<dbReference type="InParanoid" id="A8PQZ0"/>
<feature type="domain" description="tRNA-specific 2-thiouridylase MnmA-like central" evidence="13">
    <location>
        <begin position="194"/>
        <end position="254"/>
    </location>
</feature>
<keyword evidence="8" id="KW-0067">ATP-binding</keyword>
<sequence length="346" mass="38278">MRNWSTADEHGIMHGGSGGAMGCDWQREWHDVQAVCRHLGGMQVEMIDLSRDYWVHVFEPALGQWSDGTTPNPDVECNKFIKFGALMDRVVPKSLIPATWLATGHYARIAPRIEHTHIYPVVRRAADPTKDQSFFLSSVSSSRLDRSLFPLGDMHKSDVRSLARSLALPTCEKSESMGLCFVGERGSGAHAFARFLDQYVANEAGAFVTPEGQYLGMHRGLHTLTIGQRARISGKPQRYYVARKDPVTRQIIVVPSKSHPMLQCTSLQSTVFSWVTGVPVLDTQLLAQVRYRQNAVPCFVRAHGLDGVHVEFTTSVEAVSPGQTVVLYDGELCLGSGTIDHVQTMA</sequence>
<dbReference type="GO" id="GO:0002143">
    <property type="term" value="P:tRNA wobble position uridine thiolation"/>
    <property type="evidence" value="ECO:0007669"/>
    <property type="project" value="TreeGrafter"/>
</dbReference>
<gene>
    <name evidence="14" type="ORF">MGL_0546</name>
</gene>
<dbReference type="InterPro" id="IPR046885">
    <property type="entry name" value="MnmA-like_C"/>
</dbReference>
<keyword evidence="10" id="KW-1015">Disulfide bond</keyword>
<dbReference type="SUPFAM" id="SSF52402">
    <property type="entry name" value="Adenine nucleotide alpha hydrolases-like"/>
    <property type="match status" value="1"/>
</dbReference>
<dbReference type="PROSITE" id="PS51257">
    <property type="entry name" value="PROKAR_LIPOPROTEIN"/>
    <property type="match status" value="1"/>
</dbReference>
<dbReference type="InterPro" id="IPR014729">
    <property type="entry name" value="Rossmann-like_a/b/a_fold"/>
</dbReference>
<keyword evidence="5" id="KW-0808">Transferase</keyword>
<dbReference type="Pfam" id="PF03054">
    <property type="entry name" value="tRNA_Me_trans"/>
    <property type="match status" value="1"/>
</dbReference>
<dbReference type="Gene3D" id="2.40.30.10">
    <property type="entry name" value="Translation factors"/>
    <property type="match status" value="1"/>
</dbReference>
<evidence type="ECO:0000256" key="8">
    <source>
        <dbReference type="ARBA" id="ARBA00022840"/>
    </source>
</evidence>
<dbReference type="PANTHER" id="PTHR11933">
    <property type="entry name" value="TRNA 5-METHYLAMINOMETHYL-2-THIOURIDYLATE -METHYLTRANSFERASE"/>
    <property type="match status" value="1"/>
</dbReference>
<dbReference type="Pfam" id="PF20258">
    <property type="entry name" value="tRNA_Me_trans_C"/>
    <property type="match status" value="1"/>
</dbReference>
<dbReference type="GO" id="GO:0016783">
    <property type="term" value="F:sulfurtransferase activity"/>
    <property type="evidence" value="ECO:0007669"/>
    <property type="project" value="InterPro"/>
</dbReference>
<dbReference type="OrthoDB" id="3685at2759"/>
<dbReference type="InterPro" id="IPR046884">
    <property type="entry name" value="MnmA-like_central"/>
</dbReference>
<dbReference type="Gene3D" id="3.40.50.620">
    <property type="entry name" value="HUPs"/>
    <property type="match status" value="1"/>
</dbReference>
<dbReference type="CDD" id="cd01998">
    <property type="entry name" value="MnmA_TRMU-like"/>
    <property type="match status" value="1"/>
</dbReference>
<evidence type="ECO:0000256" key="3">
    <source>
        <dbReference type="ARBA" id="ARBA00011953"/>
    </source>
</evidence>
<comment type="function">
    <text evidence="1">Catalyzes the 2-thiolation of uridine at the wobble position (U34) of mitochondrial tRNA(Lys), tRNA(Glu) and tRNA(Gln). Required for the formation of 5-taurinomethyl-2-thiouridine (tm5s2U) of mitochondrial tRNA(Lys), tRNA(Glu), and tRNA(Gln) at the wobble position. ATP is required to activate the C2 atom of the wobble base.</text>
</comment>
<name>A8PQZ0_MALGO</name>
<dbReference type="GO" id="GO:0000049">
    <property type="term" value="F:tRNA binding"/>
    <property type="evidence" value="ECO:0007669"/>
    <property type="project" value="UniProtKB-KW"/>
</dbReference>
<reference evidence="14 15" key="1">
    <citation type="journal article" date="2007" name="Proc. Natl. Acad. Sci. U.S.A.">
        <title>Dandruff-associated Malassezia genomes reveal convergent and divergent virulence traits shared with plant and human fungal pathogens.</title>
        <authorList>
            <person name="Xu J."/>
            <person name="Saunders C.W."/>
            <person name="Hu P."/>
            <person name="Grant R.A."/>
            <person name="Boekhout T."/>
            <person name="Kuramae E.E."/>
            <person name="Kronstad J.W."/>
            <person name="Deangelis Y.M."/>
            <person name="Reeder N.L."/>
            <person name="Johnstone K.R."/>
            <person name="Leland M."/>
            <person name="Fieno A.M."/>
            <person name="Begley W.M."/>
            <person name="Sun Y."/>
            <person name="Lacey M.P."/>
            <person name="Chaudhary T."/>
            <person name="Keough T."/>
            <person name="Chu L."/>
            <person name="Sears R."/>
            <person name="Yuan B."/>
            <person name="Dawson T.L.Jr."/>
        </authorList>
    </citation>
    <scope>NUCLEOTIDE SEQUENCE [LARGE SCALE GENOMIC DNA]</scope>
    <source>
        <strain evidence="15">ATCC MYA-4612 / CBS 7966</strain>
    </source>
</reference>
<dbReference type="AlphaFoldDB" id="A8PQZ0"/>
<dbReference type="RefSeq" id="XP_001732771.1">
    <property type="nucleotide sequence ID" value="XM_001732719.1"/>
</dbReference>
<proteinExistence type="inferred from homology"/>
<dbReference type="Pfam" id="PF20259">
    <property type="entry name" value="tRNA_Me_trans_M"/>
    <property type="match status" value="1"/>
</dbReference>
<evidence type="ECO:0000256" key="9">
    <source>
        <dbReference type="ARBA" id="ARBA00022884"/>
    </source>
</evidence>
<evidence type="ECO:0000256" key="7">
    <source>
        <dbReference type="ARBA" id="ARBA00022741"/>
    </source>
</evidence>
<dbReference type="InterPro" id="IPR004506">
    <property type="entry name" value="MnmA-like"/>
</dbReference>
<evidence type="ECO:0000256" key="5">
    <source>
        <dbReference type="ARBA" id="ARBA00022679"/>
    </source>
</evidence>
<dbReference type="InterPro" id="IPR023382">
    <property type="entry name" value="MnmA-like_central_sf"/>
</dbReference>
<comment type="caution">
    <text evidence="14">The sequence shown here is derived from an EMBL/GenBank/DDBJ whole genome shotgun (WGS) entry which is preliminary data.</text>
</comment>
<dbReference type="OMA" id="LFMRNWN"/>
<keyword evidence="7" id="KW-0547">Nucleotide-binding</keyword>
<accession>A8PQZ0</accession>
<keyword evidence="4" id="KW-0820">tRNA-binding</keyword>
<feature type="domain" description="tRNA-specific 2-thiouridylase MnmA-like C-terminal" evidence="12">
    <location>
        <begin position="268"/>
        <end position="339"/>
    </location>
</feature>
<dbReference type="PANTHER" id="PTHR11933:SF5">
    <property type="entry name" value="MITOCHONDRIAL TRNA-SPECIFIC 2-THIOURIDYLASE 1"/>
    <property type="match status" value="1"/>
</dbReference>
<dbReference type="FunCoup" id="A8PQZ0">
    <property type="interactions" value="285"/>
</dbReference>
<evidence type="ECO:0000259" key="13">
    <source>
        <dbReference type="Pfam" id="PF20259"/>
    </source>
</evidence>
<evidence type="ECO:0000256" key="1">
    <source>
        <dbReference type="ARBA" id="ARBA00003986"/>
    </source>
</evidence>
<dbReference type="Gene3D" id="2.30.30.280">
    <property type="entry name" value="Adenine nucleotide alpha hydrolases-like domains"/>
    <property type="match status" value="1"/>
</dbReference>
<dbReference type="GO" id="GO:0005739">
    <property type="term" value="C:mitochondrion"/>
    <property type="evidence" value="ECO:0007669"/>
    <property type="project" value="TreeGrafter"/>
</dbReference>
<dbReference type="VEuPathDB" id="FungiDB:MGL_0546"/>
<keyword evidence="6" id="KW-0819">tRNA processing</keyword>
<evidence type="ECO:0000313" key="15">
    <source>
        <dbReference type="Proteomes" id="UP000008837"/>
    </source>
</evidence>